<dbReference type="Gene3D" id="6.10.160.10">
    <property type="match status" value="1"/>
</dbReference>
<evidence type="ECO:0000313" key="9">
    <source>
        <dbReference type="Proteomes" id="UP000176951"/>
    </source>
</evidence>
<dbReference type="Proteomes" id="UP000176951">
    <property type="component" value="Unassembled WGS sequence"/>
</dbReference>
<accession>A0A1G2PVJ0</accession>
<sequence length="115" mass="13819">MTRVKRGQTKTAKRKRKLQHTKGFRWGRKSKRIAAKQALMKAWSYSTRDRKRRKIDFRKLWQMRINAAARQNGLSYSQLINLMHKKKIDLDRKVLSEIAEKHPEVFKSIVEEIKK</sequence>
<dbReference type="PANTHER" id="PTHR10986">
    <property type="entry name" value="39S RIBOSOMAL PROTEIN L20"/>
    <property type="match status" value="1"/>
</dbReference>
<dbReference type="GO" id="GO:0005840">
    <property type="term" value="C:ribosome"/>
    <property type="evidence" value="ECO:0007669"/>
    <property type="project" value="UniProtKB-KW"/>
</dbReference>
<reference evidence="8 9" key="1">
    <citation type="journal article" date="2016" name="Nat. Commun.">
        <title>Thousands of microbial genomes shed light on interconnected biogeochemical processes in an aquifer system.</title>
        <authorList>
            <person name="Anantharaman K."/>
            <person name="Brown C.T."/>
            <person name="Hug L.A."/>
            <person name="Sharon I."/>
            <person name="Castelle C.J."/>
            <person name="Probst A.J."/>
            <person name="Thomas B.C."/>
            <person name="Singh A."/>
            <person name="Wilkins M.J."/>
            <person name="Karaoz U."/>
            <person name="Brodie E.L."/>
            <person name="Williams K.H."/>
            <person name="Hubbard S.S."/>
            <person name="Banfield J.F."/>
        </authorList>
    </citation>
    <scope>NUCLEOTIDE SEQUENCE [LARGE SCALE GENOMIC DNA]</scope>
</reference>
<organism evidence="8 9">
    <name type="scientific">Candidatus Terrybacteria bacterium RIFCSPLOWO2_01_FULL_40_23</name>
    <dbReference type="NCBI Taxonomy" id="1802366"/>
    <lineage>
        <taxon>Bacteria</taxon>
        <taxon>Candidatus Terryibacteriota</taxon>
    </lineage>
</organism>
<evidence type="ECO:0000256" key="6">
    <source>
        <dbReference type="RuleBase" id="RU000560"/>
    </source>
</evidence>
<proteinExistence type="inferred from homology"/>
<comment type="function">
    <text evidence="5 6">Binds directly to 23S ribosomal RNA and is necessary for the in vitro assembly process of the 50S ribosomal subunit. It is not involved in the protein synthesizing functions of that subunit.</text>
</comment>
<evidence type="ECO:0000256" key="4">
    <source>
        <dbReference type="ARBA" id="ARBA00035172"/>
    </source>
</evidence>
<name>A0A1G2PVJ0_9BACT</name>
<dbReference type="GO" id="GO:0006412">
    <property type="term" value="P:translation"/>
    <property type="evidence" value="ECO:0007669"/>
    <property type="project" value="InterPro"/>
</dbReference>
<dbReference type="CDD" id="cd07026">
    <property type="entry name" value="Ribosomal_L20"/>
    <property type="match status" value="1"/>
</dbReference>
<keyword evidence="5 6" id="KW-0699">rRNA-binding</keyword>
<dbReference type="FunFam" id="1.10.1900.20:FF:000001">
    <property type="entry name" value="50S ribosomal protein L20"/>
    <property type="match status" value="1"/>
</dbReference>
<feature type="region of interest" description="Disordered" evidence="7">
    <location>
        <begin position="1"/>
        <end position="23"/>
    </location>
</feature>
<dbReference type="AlphaFoldDB" id="A0A1G2PVJ0"/>
<comment type="similarity">
    <text evidence="1 5 6">Belongs to the bacterial ribosomal protein bL20 family.</text>
</comment>
<dbReference type="EMBL" id="MHSW01000010">
    <property type="protein sequence ID" value="OHA52344.1"/>
    <property type="molecule type" value="Genomic_DNA"/>
</dbReference>
<dbReference type="GO" id="GO:1990904">
    <property type="term" value="C:ribonucleoprotein complex"/>
    <property type="evidence" value="ECO:0007669"/>
    <property type="project" value="UniProtKB-KW"/>
</dbReference>
<dbReference type="InterPro" id="IPR035566">
    <property type="entry name" value="Ribosomal_protein_bL20_C"/>
</dbReference>
<evidence type="ECO:0000313" key="8">
    <source>
        <dbReference type="EMBL" id="OHA52344.1"/>
    </source>
</evidence>
<dbReference type="GO" id="GO:0000027">
    <property type="term" value="P:ribosomal large subunit assembly"/>
    <property type="evidence" value="ECO:0007669"/>
    <property type="project" value="UniProtKB-UniRule"/>
</dbReference>
<dbReference type="InterPro" id="IPR005813">
    <property type="entry name" value="Ribosomal_bL20"/>
</dbReference>
<evidence type="ECO:0000256" key="2">
    <source>
        <dbReference type="ARBA" id="ARBA00022980"/>
    </source>
</evidence>
<dbReference type="Gene3D" id="1.10.1900.20">
    <property type="entry name" value="Ribosomal protein L20"/>
    <property type="match status" value="1"/>
</dbReference>
<comment type="caution">
    <text evidence="8">The sequence shown here is derived from an EMBL/GenBank/DDBJ whole genome shotgun (WGS) entry which is preliminary data.</text>
</comment>
<evidence type="ECO:0000256" key="5">
    <source>
        <dbReference type="HAMAP-Rule" id="MF_00382"/>
    </source>
</evidence>
<evidence type="ECO:0000256" key="7">
    <source>
        <dbReference type="SAM" id="MobiDB-lite"/>
    </source>
</evidence>
<dbReference type="Pfam" id="PF00453">
    <property type="entry name" value="Ribosomal_L20"/>
    <property type="match status" value="1"/>
</dbReference>
<dbReference type="PRINTS" id="PR00062">
    <property type="entry name" value="RIBOSOMALL20"/>
</dbReference>
<gene>
    <name evidence="5" type="primary">rplT</name>
    <name evidence="8" type="ORF">A3A97_01465</name>
</gene>
<dbReference type="SUPFAM" id="SSF74731">
    <property type="entry name" value="Ribosomal protein L20"/>
    <property type="match status" value="1"/>
</dbReference>
<evidence type="ECO:0000256" key="1">
    <source>
        <dbReference type="ARBA" id="ARBA00007698"/>
    </source>
</evidence>
<evidence type="ECO:0000256" key="3">
    <source>
        <dbReference type="ARBA" id="ARBA00023274"/>
    </source>
</evidence>
<dbReference type="GO" id="GO:0003735">
    <property type="term" value="F:structural constituent of ribosome"/>
    <property type="evidence" value="ECO:0007669"/>
    <property type="project" value="InterPro"/>
</dbReference>
<dbReference type="GO" id="GO:0019843">
    <property type="term" value="F:rRNA binding"/>
    <property type="evidence" value="ECO:0007669"/>
    <property type="project" value="UniProtKB-UniRule"/>
</dbReference>
<protein>
    <recommendedName>
        <fullName evidence="4 5">Large ribosomal subunit protein bL20</fullName>
    </recommendedName>
</protein>
<dbReference type="HAMAP" id="MF_00382">
    <property type="entry name" value="Ribosomal_bL20"/>
    <property type="match status" value="1"/>
</dbReference>
<keyword evidence="5 6" id="KW-0694">RNA-binding</keyword>
<keyword evidence="3 5" id="KW-0687">Ribonucleoprotein</keyword>
<dbReference type="NCBIfam" id="TIGR01032">
    <property type="entry name" value="rplT_bact"/>
    <property type="match status" value="1"/>
</dbReference>
<keyword evidence="2 5" id="KW-0689">Ribosomal protein</keyword>